<keyword evidence="16" id="KW-0472">Membrane</keyword>
<dbReference type="OrthoDB" id="9805536at2759"/>
<dbReference type="SUPFAM" id="SSF81333">
    <property type="entry name" value="F1F0 ATP synthase subunit C"/>
    <property type="match status" value="1"/>
</dbReference>
<comment type="similarity">
    <text evidence="5">Belongs to the ATPase alpha/beta chains family.</text>
</comment>
<comment type="similarity">
    <text evidence="4">Belongs to the ATPase C chain family.</text>
</comment>
<protein>
    <recommendedName>
        <fullName evidence="7">ATP synthase subunit alpha, mitochondrial</fullName>
    </recommendedName>
</protein>
<dbReference type="AlphaFoldDB" id="A0A9Q1GH28"/>
<dbReference type="FunFam" id="2.40.30.20:FF:000001">
    <property type="entry name" value="ATP synthase subunit alpha"/>
    <property type="match status" value="1"/>
</dbReference>
<evidence type="ECO:0000256" key="19">
    <source>
        <dbReference type="ARBA" id="ARBA00025198"/>
    </source>
</evidence>
<dbReference type="GO" id="GO:0005743">
    <property type="term" value="C:mitochondrial inner membrane"/>
    <property type="evidence" value="ECO:0007669"/>
    <property type="project" value="UniProtKB-SubCell"/>
</dbReference>
<evidence type="ECO:0000256" key="21">
    <source>
        <dbReference type="SAM" id="Coils"/>
    </source>
</evidence>
<dbReference type="CDD" id="cd18113">
    <property type="entry name" value="ATP-synt_F1_alpha_C"/>
    <property type="match status" value="1"/>
</dbReference>
<keyword evidence="20 27" id="KW-0150">Chloroplast</keyword>
<evidence type="ECO:0000256" key="2">
    <source>
        <dbReference type="ARBA" id="ARBA00004167"/>
    </source>
</evidence>
<evidence type="ECO:0000256" key="9">
    <source>
        <dbReference type="ARBA" id="ARBA00022547"/>
    </source>
</evidence>
<dbReference type="GO" id="GO:0046933">
    <property type="term" value="F:proton-transporting ATP synthase activity, rotational mechanism"/>
    <property type="evidence" value="ECO:0007669"/>
    <property type="project" value="InterPro"/>
</dbReference>
<dbReference type="EMBL" id="JAKOGI010005942">
    <property type="protein sequence ID" value="KAJ8419219.1"/>
    <property type="molecule type" value="Genomic_DNA"/>
</dbReference>
<dbReference type="GO" id="GO:0043531">
    <property type="term" value="F:ADP binding"/>
    <property type="evidence" value="ECO:0007669"/>
    <property type="project" value="TreeGrafter"/>
</dbReference>
<dbReference type="Gene3D" id="1.20.150.20">
    <property type="entry name" value="ATP synthase alpha/beta chain, C-terminal domain"/>
    <property type="match status" value="2"/>
</dbReference>
<dbReference type="PANTHER" id="PTHR48082">
    <property type="entry name" value="ATP SYNTHASE SUBUNIT ALPHA, MITOCHONDRIAL"/>
    <property type="match status" value="1"/>
</dbReference>
<evidence type="ECO:0000256" key="8">
    <source>
        <dbReference type="ARBA" id="ARBA00022448"/>
    </source>
</evidence>
<keyword evidence="10" id="KW-0812">Transmembrane</keyword>
<dbReference type="InterPro" id="IPR000454">
    <property type="entry name" value="ATP_synth_F0_csu"/>
</dbReference>
<dbReference type="InterPro" id="IPR038662">
    <property type="entry name" value="ATP_synth_F0_csu_sf"/>
</dbReference>
<evidence type="ECO:0000256" key="12">
    <source>
        <dbReference type="ARBA" id="ARBA00022781"/>
    </source>
</evidence>
<feature type="domain" description="ATP synthase alpha subunit C-terminal" evidence="25">
    <location>
        <begin position="482"/>
        <end position="541"/>
    </location>
</feature>
<dbReference type="GO" id="GO:0009535">
    <property type="term" value="C:chloroplast thylakoid membrane"/>
    <property type="evidence" value="ECO:0007669"/>
    <property type="project" value="UniProtKB-SubCell"/>
</dbReference>
<evidence type="ECO:0000259" key="25">
    <source>
        <dbReference type="Pfam" id="PF00306"/>
    </source>
</evidence>
<dbReference type="GO" id="GO:0033177">
    <property type="term" value="C:proton-transporting two-sector ATPase complex, proton-transporting domain"/>
    <property type="evidence" value="ECO:0007669"/>
    <property type="project" value="InterPro"/>
</dbReference>
<keyword evidence="27" id="KW-0934">Plastid</keyword>
<keyword evidence="11" id="KW-0547">Nucleotide-binding</keyword>
<dbReference type="InterPro" id="IPR004100">
    <property type="entry name" value="ATPase_F1/V1/A1_a/bsu_N"/>
</dbReference>
<keyword evidence="14" id="KW-1133">Transmembrane helix</keyword>
<keyword evidence="22" id="KW-0732">Signal</keyword>
<comment type="function">
    <text evidence="19">F(1)F(0) ATP synthase produces ATP from ADP in the presence of a proton or sodium gradient. F-type ATPases consist of two structural domains, F(1) containing the extramembraneous catalytic core and F(0) containing the membrane proton channel, linked together by a central stalk and a peripheral stalk. During catalysis, ATP synthesis in the catalytic domain of F(1) is coupled via a rotary mechanism of the central stalk subunits to proton translocation.</text>
</comment>
<dbReference type="Pfam" id="PF00306">
    <property type="entry name" value="ATP-synt_ab_C"/>
    <property type="match status" value="1"/>
</dbReference>
<evidence type="ECO:0000256" key="11">
    <source>
        <dbReference type="ARBA" id="ARBA00022741"/>
    </source>
</evidence>
<dbReference type="InterPro" id="IPR027417">
    <property type="entry name" value="P-loop_NTPase"/>
</dbReference>
<keyword evidence="28" id="KW-1185">Reference proteome</keyword>
<feature type="domain" description="V-ATPase proteolipid subunit C-like" evidence="24">
    <location>
        <begin position="11"/>
        <end position="48"/>
    </location>
</feature>
<keyword evidence="17" id="KW-0139">CF(1)</keyword>
<dbReference type="InterPro" id="IPR035921">
    <property type="entry name" value="F/V-ATP_Csub_sf"/>
</dbReference>
<dbReference type="InterPro" id="IPR033732">
    <property type="entry name" value="ATP_synth_F1_a_nt-bd_dom"/>
</dbReference>
<gene>
    <name evidence="27" type="ORF">Cgig2_032373</name>
</gene>
<dbReference type="Gene3D" id="2.40.30.20">
    <property type="match status" value="1"/>
</dbReference>
<keyword evidence="12" id="KW-0375">Hydrogen ion transport</keyword>
<evidence type="ECO:0000256" key="6">
    <source>
        <dbReference type="ARBA" id="ARBA00011648"/>
    </source>
</evidence>
<proteinExistence type="inferred from homology"/>
<dbReference type="InterPro" id="IPR002146">
    <property type="entry name" value="ATP_synth_b/b'su_bac/chlpt"/>
</dbReference>
<name>A0A9Q1GH28_9CARY</name>
<accession>A0A9Q1GH28</accession>
<keyword evidence="9" id="KW-0138">CF(0)</keyword>
<dbReference type="PANTHER" id="PTHR48082:SF2">
    <property type="entry name" value="ATP SYNTHASE SUBUNIT ALPHA, MITOCHONDRIAL"/>
    <property type="match status" value="1"/>
</dbReference>
<evidence type="ECO:0000259" key="26">
    <source>
        <dbReference type="Pfam" id="PF02874"/>
    </source>
</evidence>
<dbReference type="Proteomes" id="UP001153076">
    <property type="component" value="Unassembled WGS sequence"/>
</dbReference>
<keyword evidence="15" id="KW-0406">Ion transport</keyword>
<evidence type="ECO:0000256" key="15">
    <source>
        <dbReference type="ARBA" id="ARBA00023065"/>
    </source>
</evidence>
<evidence type="ECO:0000256" key="20">
    <source>
        <dbReference type="RuleBase" id="RU000341"/>
    </source>
</evidence>
<reference evidence="27" key="1">
    <citation type="submission" date="2022-04" db="EMBL/GenBank/DDBJ databases">
        <title>Carnegiea gigantea Genome sequencing and assembly v2.</title>
        <authorList>
            <person name="Copetti D."/>
            <person name="Sanderson M.J."/>
            <person name="Burquez A."/>
            <person name="Wojciechowski M.F."/>
        </authorList>
    </citation>
    <scope>NUCLEOTIDE SEQUENCE</scope>
    <source>
        <strain evidence="27">SGP5-SGP5p</strain>
        <tissue evidence="27">Aerial part</tissue>
    </source>
</reference>
<evidence type="ECO:0000256" key="22">
    <source>
        <dbReference type="SAM" id="SignalP"/>
    </source>
</evidence>
<evidence type="ECO:0000313" key="27">
    <source>
        <dbReference type="EMBL" id="KAJ8419219.1"/>
    </source>
</evidence>
<keyword evidence="8" id="KW-0813">Transport</keyword>
<dbReference type="Gene3D" id="1.20.20.10">
    <property type="entry name" value="F1F0 ATP synthase subunit C"/>
    <property type="match status" value="1"/>
</dbReference>
<evidence type="ECO:0000256" key="5">
    <source>
        <dbReference type="ARBA" id="ARBA00008936"/>
    </source>
</evidence>
<evidence type="ECO:0000259" key="23">
    <source>
        <dbReference type="Pfam" id="PF00006"/>
    </source>
</evidence>
<dbReference type="Pfam" id="PF02874">
    <property type="entry name" value="ATP-synt_ab_N"/>
    <property type="match status" value="1"/>
</dbReference>
<dbReference type="InterPro" id="IPR000194">
    <property type="entry name" value="ATPase_F1/V1/A1_a/bsu_nucl-bd"/>
</dbReference>
<evidence type="ECO:0000256" key="18">
    <source>
        <dbReference type="ARBA" id="ARBA00023310"/>
    </source>
</evidence>
<dbReference type="Pfam" id="PF00006">
    <property type="entry name" value="ATP-synt_ab"/>
    <property type="match status" value="1"/>
</dbReference>
<dbReference type="GO" id="GO:0045259">
    <property type="term" value="C:proton-transporting ATP synthase complex"/>
    <property type="evidence" value="ECO:0007669"/>
    <property type="project" value="UniProtKB-KW"/>
</dbReference>
<dbReference type="InterPro" id="IPR000793">
    <property type="entry name" value="ATP_synth_asu_C"/>
</dbReference>
<evidence type="ECO:0000256" key="14">
    <source>
        <dbReference type="ARBA" id="ARBA00022989"/>
    </source>
</evidence>
<dbReference type="Pfam" id="PF00137">
    <property type="entry name" value="ATP-synt_C"/>
    <property type="match status" value="1"/>
</dbReference>
<dbReference type="PRINTS" id="PR00124">
    <property type="entry name" value="ATPASEC"/>
</dbReference>
<dbReference type="GO" id="GO:0005524">
    <property type="term" value="F:ATP binding"/>
    <property type="evidence" value="ECO:0007669"/>
    <property type="project" value="UniProtKB-KW"/>
</dbReference>
<dbReference type="InterPro" id="IPR002379">
    <property type="entry name" value="ATPase_proteolipid_c-like_dom"/>
</dbReference>
<comment type="caution">
    <text evidence="27">The sequence shown here is derived from an EMBL/GenBank/DDBJ whole genome shotgun (WGS) entry which is preliminary data.</text>
</comment>
<evidence type="ECO:0000256" key="7">
    <source>
        <dbReference type="ARBA" id="ARBA00016087"/>
    </source>
</evidence>
<evidence type="ECO:0000256" key="17">
    <source>
        <dbReference type="ARBA" id="ARBA00023196"/>
    </source>
</evidence>
<dbReference type="SUPFAM" id="SSF50615">
    <property type="entry name" value="N-terminal domain of alpha and beta subunits of F1 ATP synthase"/>
    <property type="match status" value="1"/>
</dbReference>
<dbReference type="CDD" id="cd06503">
    <property type="entry name" value="ATP-synt_Fo_b"/>
    <property type="match status" value="1"/>
</dbReference>
<dbReference type="InterPro" id="IPR038376">
    <property type="entry name" value="ATP_synth_asu_C_sf"/>
</dbReference>
<evidence type="ECO:0000256" key="10">
    <source>
        <dbReference type="ARBA" id="ARBA00022692"/>
    </source>
</evidence>
<dbReference type="SUPFAM" id="SSF52540">
    <property type="entry name" value="P-loop containing nucleoside triphosphate hydrolases"/>
    <property type="match status" value="1"/>
</dbReference>
<dbReference type="FunFam" id="3.40.50.300:FF:004039">
    <property type="entry name" value="ATP synthase subunit alpha, mitochondrial"/>
    <property type="match status" value="1"/>
</dbReference>
<feature type="domain" description="ATPase F1/V1/A1 complex alpha/beta subunit N-terminal" evidence="26">
    <location>
        <begin position="178"/>
        <end position="242"/>
    </location>
</feature>
<dbReference type="InterPro" id="IPR005294">
    <property type="entry name" value="ATP_synth_F1_asu"/>
</dbReference>
<keyword evidence="20" id="KW-0793">Thylakoid</keyword>
<evidence type="ECO:0000256" key="1">
    <source>
        <dbReference type="ARBA" id="ARBA00004141"/>
    </source>
</evidence>
<sequence>MNPLISAASVIAAGLAVGLASIGPGIGQGTAAGQALEGIARQPQAEGKIRGAHMKNVTDSFVFLGHRPSAGSFGFNTDILATNLINLSVVIGVLIFFGKGVCADNRKQRILNTIRNSEELRGKAIEQLEKARAHLRKVEMEADQFRKDSWQPFRADEISNNIRERIEQYKREVKIVNTGTVFQVGDGIARIHGLDEVMAGELVEFEEGTIGIALNLESNNVGVVLMGGGLMIQEGSSVKATGRIAQIPVSEAYLGRVINALAKPIDGRGEISASESRLIESPAPGIISRRSVYEPLQTGLIAIDSMIPIGRGQRELIIGDRQTGKTAVATDTILNQQGQNVICVYVAIGQKASSVAQVVTIFRERGAMEYTIVVAETADSPATLQYLAPYTGAALAEYFMYRERHTLIIYDDLSKQAQAYRQIAAKSSSRLGEGSMTALPIVETQSGDVSAYIPTNMDNYSCPLIYLMLESDQPLMVGSAAQIKAMKQVAGKLKLELAQLAELEAFAQFASDLNKTTQNQLARGRRLRELLKQPQYKPLTVRYFLDKLRTYVKTNKPQFQEILSSTKIFTEEAEALLKEAIQEQMERFLLQEQA</sequence>
<organism evidence="27 28">
    <name type="scientific">Carnegiea gigantea</name>
    <dbReference type="NCBI Taxonomy" id="171969"/>
    <lineage>
        <taxon>Eukaryota</taxon>
        <taxon>Viridiplantae</taxon>
        <taxon>Streptophyta</taxon>
        <taxon>Embryophyta</taxon>
        <taxon>Tracheophyta</taxon>
        <taxon>Spermatophyta</taxon>
        <taxon>Magnoliopsida</taxon>
        <taxon>eudicotyledons</taxon>
        <taxon>Gunneridae</taxon>
        <taxon>Pentapetalae</taxon>
        <taxon>Caryophyllales</taxon>
        <taxon>Cactineae</taxon>
        <taxon>Cactaceae</taxon>
        <taxon>Cactoideae</taxon>
        <taxon>Echinocereeae</taxon>
        <taxon>Carnegiea</taxon>
    </lineage>
</organism>
<dbReference type="CDD" id="cd01132">
    <property type="entry name" value="F1-ATPase_alpha_CD"/>
    <property type="match status" value="1"/>
</dbReference>
<evidence type="ECO:0000256" key="16">
    <source>
        <dbReference type="ARBA" id="ARBA00023136"/>
    </source>
</evidence>
<feature type="coiled-coil region" evidence="21">
    <location>
        <begin position="121"/>
        <end position="148"/>
    </location>
</feature>
<keyword evidence="21" id="KW-0175">Coiled coil</keyword>
<feature type="signal peptide" evidence="22">
    <location>
        <begin position="1"/>
        <end position="20"/>
    </location>
</feature>
<dbReference type="SUPFAM" id="SSF47917">
    <property type="entry name" value="C-terminal domain of alpha and beta subunits of F1 ATP synthase"/>
    <property type="match status" value="1"/>
</dbReference>
<evidence type="ECO:0000256" key="4">
    <source>
        <dbReference type="ARBA" id="ARBA00006704"/>
    </source>
</evidence>
<geneLocation type="chloroplast" evidence="27"/>
<dbReference type="CDD" id="cd18183">
    <property type="entry name" value="ATP-synt_Fo_c_ATPH"/>
    <property type="match status" value="1"/>
</dbReference>
<dbReference type="Gene3D" id="3.40.50.300">
    <property type="entry name" value="P-loop containing nucleotide triphosphate hydrolases"/>
    <property type="match status" value="1"/>
</dbReference>
<feature type="chain" id="PRO_5040159514" description="ATP synthase subunit alpha, mitochondrial" evidence="22">
    <location>
        <begin position="21"/>
        <end position="594"/>
    </location>
</feature>
<dbReference type="CDD" id="cd18116">
    <property type="entry name" value="ATP-synt_F1_alpha_N"/>
    <property type="match status" value="1"/>
</dbReference>
<comment type="subcellular location">
    <subcellularLocation>
        <location evidence="1">Membrane</location>
        <topology evidence="1">Multi-pass membrane protein</topology>
    </subcellularLocation>
    <subcellularLocation>
        <location evidence="2">Membrane</location>
        <topology evidence="2">Single-pass membrane protein</topology>
    </subcellularLocation>
    <subcellularLocation>
        <location evidence="3">Mitochondrion inner membrane</location>
    </subcellularLocation>
    <subcellularLocation>
        <location evidence="20">Plastid</location>
        <location evidence="20">Chloroplast thylakoid membrane</location>
        <topology evidence="20">Peripheral membrane protein</topology>
    </subcellularLocation>
</comment>
<dbReference type="Pfam" id="PF00430">
    <property type="entry name" value="ATP-synt_B"/>
    <property type="match status" value="1"/>
</dbReference>
<dbReference type="InterPro" id="IPR023366">
    <property type="entry name" value="ATP_synth_asu-like_sf"/>
</dbReference>
<dbReference type="InterPro" id="IPR036121">
    <property type="entry name" value="ATPase_F1/V1/A1_a/bsu_N_sf"/>
</dbReference>
<feature type="domain" description="ATPase F1/V1/A1 complex alpha/beta subunit nucleotide-binding" evidence="23">
    <location>
        <begin position="299"/>
        <end position="426"/>
    </location>
</feature>
<evidence type="ECO:0000313" key="28">
    <source>
        <dbReference type="Proteomes" id="UP001153076"/>
    </source>
</evidence>
<comment type="subunit">
    <text evidence="6">F-type ATPases have 2 components, CF(1) - the catalytic core - and CF(0) - the membrane proton channel. CF(1) has five subunits: alpha(3), beta(3), gamma(1), delta(1), epsilon(1). CF(0) has three main subunits: a, b and c.</text>
</comment>
<keyword evidence="13" id="KW-0067">ATP-binding</keyword>
<keyword evidence="18" id="KW-0066">ATP synthesis</keyword>
<evidence type="ECO:0000259" key="24">
    <source>
        <dbReference type="Pfam" id="PF00137"/>
    </source>
</evidence>
<evidence type="ECO:0000256" key="3">
    <source>
        <dbReference type="ARBA" id="ARBA00004273"/>
    </source>
</evidence>
<evidence type="ECO:0000256" key="13">
    <source>
        <dbReference type="ARBA" id="ARBA00022840"/>
    </source>
</evidence>